<gene>
    <name evidence="7" type="ORF">H310_14656</name>
</gene>
<evidence type="ECO:0000259" key="6">
    <source>
        <dbReference type="Pfam" id="PF25789"/>
    </source>
</evidence>
<dbReference type="eggNOG" id="KOG2343">
    <property type="taxonomic scope" value="Eukaryota"/>
</dbReference>
<dbReference type="GeneID" id="20091706"/>
<feature type="compositionally biased region" description="Basic residues" evidence="4">
    <location>
        <begin position="557"/>
        <end position="567"/>
    </location>
</feature>
<dbReference type="InterPro" id="IPR057983">
    <property type="entry name" value="NAA35-like_N"/>
</dbReference>
<comment type="similarity">
    <text evidence="2">Belongs to the MAK10 family.</text>
</comment>
<dbReference type="RefSeq" id="XP_008880774.1">
    <property type="nucleotide sequence ID" value="XM_008882552.1"/>
</dbReference>
<dbReference type="EMBL" id="KI914030">
    <property type="protein sequence ID" value="ETV90588.1"/>
    <property type="molecule type" value="Genomic_DNA"/>
</dbReference>
<protein>
    <submittedName>
        <fullName evidence="7">Uncharacterized protein</fullName>
    </submittedName>
</protein>
<dbReference type="AlphaFoldDB" id="A0A024T974"/>
<evidence type="ECO:0000256" key="1">
    <source>
        <dbReference type="ARBA" id="ARBA00004496"/>
    </source>
</evidence>
<dbReference type="Pfam" id="PF04112">
    <property type="entry name" value="Mak10"/>
    <property type="match status" value="1"/>
</dbReference>
<accession>A0A024T974</accession>
<reference evidence="7" key="1">
    <citation type="submission" date="2013-12" db="EMBL/GenBank/DDBJ databases">
        <title>The Genome Sequence of Aphanomyces invadans NJM9701.</title>
        <authorList>
            <consortium name="The Broad Institute Genomics Platform"/>
            <person name="Russ C."/>
            <person name="Tyler B."/>
            <person name="van West P."/>
            <person name="Dieguez-Uribeondo J."/>
            <person name="Young S.K."/>
            <person name="Zeng Q."/>
            <person name="Gargeya S."/>
            <person name="Fitzgerald M."/>
            <person name="Abouelleil A."/>
            <person name="Alvarado L."/>
            <person name="Chapman S.B."/>
            <person name="Gainer-Dewar J."/>
            <person name="Goldberg J."/>
            <person name="Griggs A."/>
            <person name="Gujja S."/>
            <person name="Hansen M."/>
            <person name="Howarth C."/>
            <person name="Imamovic A."/>
            <person name="Ireland A."/>
            <person name="Larimer J."/>
            <person name="McCowan C."/>
            <person name="Murphy C."/>
            <person name="Pearson M."/>
            <person name="Poon T.W."/>
            <person name="Priest M."/>
            <person name="Roberts A."/>
            <person name="Saif S."/>
            <person name="Shea T."/>
            <person name="Sykes S."/>
            <person name="Wortman J."/>
            <person name="Nusbaum C."/>
            <person name="Birren B."/>
        </authorList>
    </citation>
    <scope>NUCLEOTIDE SEQUENCE [LARGE SCALE GENOMIC DNA]</scope>
    <source>
        <strain evidence="7">NJM9701</strain>
    </source>
</reference>
<comment type="subcellular location">
    <subcellularLocation>
        <location evidence="1">Cytoplasm</location>
    </subcellularLocation>
</comment>
<dbReference type="Pfam" id="PF25789">
    <property type="entry name" value="TPR_NAA35"/>
    <property type="match status" value="1"/>
</dbReference>
<proteinExistence type="inferred from homology"/>
<evidence type="ECO:0000256" key="3">
    <source>
        <dbReference type="ARBA" id="ARBA00022490"/>
    </source>
</evidence>
<dbReference type="PANTHER" id="PTHR21373">
    <property type="entry name" value="GLUCOSE REPRESSIBLE PROTEIN MAK10"/>
    <property type="match status" value="1"/>
</dbReference>
<dbReference type="STRING" id="157072.A0A024T974"/>
<evidence type="ECO:0000256" key="2">
    <source>
        <dbReference type="ARBA" id="ARBA00006289"/>
    </source>
</evidence>
<feature type="domain" description="NAA35-like TPR repeats" evidence="6">
    <location>
        <begin position="345"/>
        <end position="758"/>
    </location>
</feature>
<evidence type="ECO:0000256" key="4">
    <source>
        <dbReference type="SAM" id="MobiDB-lite"/>
    </source>
</evidence>
<keyword evidence="3" id="KW-0963">Cytoplasm</keyword>
<sequence length="766" mass="85819">MAGEAADVVADFHAAQWEDVTQAFHDATDALTLGQIVHVPEFNQFESMSALELMDPKMDSGMLAPGQVMLTVEERLTKGLIPLHFASAADLLATLDRLEQCEAAWRNGQPMAQSLLTCLYYHPCVSSELLLAPLDTTAVSVTDTLDCIFKAYLAMALKSITVQRYAIHRADIYEEEDFSPLNSDLALGDAITDDTVIYWLDLAEKRLDALLYKGKGKKKSMAVEGLHVDPSVALDFATLFQSRLHFRRSFYIALTTLGTAESPDLEAAATALDEAHTVLQRMATERLEVAEECFHGSYVGFDNHVSRLLASTMPPREAKLECAADSYAQTTKVCRHLMLACTPPATIQSMDDLKAFLTHLSSLRPNILVRSYAVLFLYIDKKMYGKYNFMDWLADSMVMNGVPSVLLSTQEGIGFSTRCIEAVYESLKCHLHNRPRQRHRLELLFDEWAQLQVDAASIDDKFVTEMGIPKASYPRYFTSWALEQTSALMIHYLTLGFELDIYALSEYSTIYWYLDYLLGSRIQNLTNAWSFVEKLKSFTTSERAKTTPLPAPAAPPKSKKKGTKKSKSTVSNGTLTAAAATPEDERAVYLKEKYAWNLALLESHRGLTRALFQYVIGLGLDGLLPPDATVYGSPSIRFHHRFKPFARLQFPAPLSYADLVHNCDFSQYKVQVVYQSADECFKVARARVENVLALASPDREHTVPELKALVKVCIANAVYLHQYSKQQQQAKMLETLSITDKAPQVVVKFDIHPTYPAIQVKDRAEK</sequence>
<dbReference type="InterPro" id="IPR007244">
    <property type="entry name" value="Naa35_N"/>
</dbReference>
<organism evidence="7">
    <name type="scientific">Aphanomyces invadans</name>
    <dbReference type="NCBI Taxonomy" id="157072"/>
    <lineage>
        <taxon>Eukaryota</taxon>
        <taxon>Sar</taxon>
        <taxon>Stramenopiles</taxon>
        <taxon>Oomycota</taxon>
        <taxon>Saprolegniomycetes</taxon>
        <taxon>Saprolegniales</taxon>
        <taxon>Verrucalvaceae</taxon>
        <taxon>Aphanomyces</taxon>
    </lineage>
</organism>
<evidence type="ECO:0000259" key="5">
    <source>
        <dbReference type="Pfam" id="PF04112"/>
    </source>
</evidence>
<dbReference type="VEuPathDB" id="FungiDB:H310_14656"/>
<dbReference type="GO" id="GO:0031417">
    <property type="term" value="C:NatC complex"/>
    <property type="evidence" value="ECO:0007669"/>
    <property type="project" value="InterPro"/>
</dbReference>
<dbReference type="PANTHER" id="PTHR21373:SF0">
    <property type="entry name" value="N-ALPHA-ACETYLTRANSFERASE 35, NATC AUXILIARY SUBUNIT"/>
    <property type="match status" value="1"/>
</dbReference>
<feature type="domain" description="NAA35-like N-terminal" evidence="5">
    <location>
        <begin position="34"/>
        <end position="196"/>
    </location>
</feature>
<feature type="region of interest" description="Disordered" evidence="4">
    <location>
        <begin position="543"/>
        <end position="576"/>
    </location>
</feature>
<name>A0A024T974_9STRA</name>
<dbReference type="InterPro" id="IPR057982">
    <property type="entry name" value="TPR_NAA35"/>
</dbReference>
<dbReference type="OrthoDB" id="269405at2759"/>
<evidence type="ECO:0000313" key="7">
    <source>
        <dbReference type="EMBL" id="ETV90588.1"/>
    </source>
</evidence>